<evidence type="ECO:0000259" key="8">
    <source>
        <dbReference type="PROSITE" id="PS50928"/>
    </source>
</evidence>
<dbReference type="EMBL" id="DVGA01000076">
    <property type="protein sequence ID" value="HIQ79082.1"/>
    <property type="molecule type" value="Genomic_DNA"/>
</dbReference>
<dbReference type="AlphaFoldDB" id="A0A9D0ZFB7"/>
<dbReference type="SUPFAM" id="SSF161098">
    <property type="entry name" value="MetI-like"/>
    <property type="match status" value="1"/>
</dbReference>
<keyword evidence="3" id="KW-1003">Cell membrane</keyword>
<dbReference type="Pfam" id="PF00528">
    <property type="entry name" value="BPD_transp_1"/>
    <property type="match status" value="1"/>
</dbReference>
<evidence type="ECO:0000256" key="4">
    <source>
        <dbReference type="ARBA" id="ARBA00022692"/>
    </source>
</evidence>
<evidence type="ECO:0000256" key="7">
    <source>
        <dbReference type="RuleBase" id="RU363032"/>
    </source>
</evidence>
<dbReference type="Gene3D" id="1.10.3720.10">
    <property type="entry name" value="MetI-like"/>
    <property type="match status" value="1"/>
</dbReference>
<dbReference type="InterPro" id="IPR050366">
    <property type="entry name" value="BP-dependent_transpt_permease"/>
</dbReference>
<name>A0A9D0ZFB7_9FIRM</name>
<proteinExistence type="inferred from homology"/>
<reference evidence="9" key="2">
    <citation type="journal article" date="2021" name="PeerJ">
        <title>Extensive microbial diversity within the chicken gut microbiome revealed by metagenomics and culture.</title>
        <authorList>
            <person name="Gilroy R."/>
            <person name="Ravi A."/>
            <person name="Getino M."/>
            <person name="Pursley I."/>
            <person name="Horton D.L."/>
            <person name="Alikhan N.F."/>
            <person name="Baker D."/>
            <person name="Gharbi K."/>
            <person name="Hall N."/>
            <person name="Watson M."/>
            <person name="Adriaenssens E.M."/>
            <person name="Foster-Nyarko E."/>
            <person name="Jarju S."/>
            <person name="Secka A."/>
            <person name="Antonio M."/>
            <person name="Oren A."/>
            <person name="Chaudhuri R.R."/>
            <person name="La Ragione R."/>
            <person name="Hildebrand F."/>
            <person name="Pallen M.J."/>
        </authorList>
    </citation>
    <scope>NUCLEOTIDE SEQUENCE</scope>
    <source>
        <strain evidence="9">ChiBcolR7-354</strain>
    </source>
</reference>
<protein>
    <submittedName>
        <fullName evidence="9">ABC transporter permease</fullName>
    </submittedName>
</protein>
<dbReference type="GO" id="GO:0055085">
    <property type="term" value="P:transmembrane transport"/>
    <property type="evidence" value="ECO:0007669"/>
    <property type="project" value="InterPro"/>
</dbReference>
<dbReference type="PANTHER" id="PTHR43386:SF1">
    <property type="entry name" value="D,D-DIPEPTIDE TRANSPORT SYSTEM PERMEASE PROTEIN DDPC-RELATED"/>
    <property type="match status" value="1"/>
</dbReference>
<comment type="caution">
    <text evidence="9">The sequence shown here is derived from an EMBL/GenBank/DDBJ whole genome shotgun (WGS) entry which is preliminary data.</text>
</comment>
<keyword evidence="5 7" id="KW-1133">Transmembrane helix</keyword>
<dbReference type="PROSITE" id="PS50928">
    <property type="entry name" value="ABC_TM1"/>
    <property type="match status" value="1"/>
</dbReference>
<feature type="transmembrane region" description="Helical" evidence="7">
    <location>
        <begin position="680"/>
        <end position="700"/>
    </location>
</feature>
<dbReference type="PANTHER" id="PTHR43386">
    <property type="entry name" value="OLIGOPEPTIDE TRANSPORT SYSTEM PERMEASE PROTEIN APPC"/>
    <property type="match status" value="1"/>
</dbReference>
<accession>A0A9D0ZFB7</accession>
<feature type="transmembrane region" description="Helical" evidence="7">
    <location>
        <begin position="541"/>
        <end position="560"/>
    </location>
</feature>
<comment type="similarity">
    <text evidence="7">Belongs to the binding-protein-dependent transport system permease family.</text>
</comment>
<keyword evidence="6 7" id="KW-0472">Membrane</keyword>
<dbReference type="InterPro" id="IPR035906">
    <property type="entry name" value="MetI-like_sf"/>
</dbReference>
<feature type="transmembrane region" description="Helical" evidence="7">
    <location>
        <begin position="504"/>
        <end position="529"/>
    </location>
</feature>
<dbReference type="CDD" id="cd06261">
    <property type="entry name" value="TM_PBP2"/>
    <property type="match status" value="1"/>
</dbReference>
<feature type="transmembrane region" description="Helical" evidence="7">
    <location>
        <begin position="622"/>
        <end position="643"/>
    </location>
</feature>
<evidence type="ECO:0000256" key="5">
    <source>
        <dbReference type="ARBA" id="ARBA00022989"/>
    </source>
</evidence>
<evidence type="ECO:0000256" key="3">
    <source>
        <dbReference type="ARBA" id="ARBA00022475"/>
    </source>
</evidence>
<dbReference type="Proteomes" id="UP000824262">
    <property type="component" value="Unassembled WGS sequence"/>
</dbReference>
<dbReference type="InterPro" id="IPR025966">
    <property type="entry name" value="OppC_N"/>
</dbReference>
<sequence>MAYYNLNDALKRKEEHEQAERAGHADEGMHLDDVTRVKVLSPGRQVVKRFMRNRLAIFGLCVLIFMFVFCFAGPLFYPYGQTEVFYEYDTMSVDYALASRNTSYTGYTVDESVEIERNVASAMNTNIKAMEADGLETMNVSGSDGTLYSIDRLGEGVYTLSRHQAERICTVGVSTVHIGLIDTITGEMTYGDVDSLGSGFESAAAAACTGLEGEFSYNGATYTFEREAGRRYNIYLTNEGITYFGTAIGGEFEDALYAAIDAGEELFELPDPDAEPVELTEEQIAAGETAETPMIEFTVHADSNGNYSVYRLTETDTGMVYTLFSLDTYETGLQVSNEFRVNALLAAYGSGSFTADGESYTVEALDGGQDGLLIRDVSGNEYAEFTTFVIRRYDGTDTMSYNLKGDIRDAIIAMTEAGQMNTAIVSQVPQQNEQGGYVTDENGNAVLNDTELRITQRNTGEYVINCDQITFLIDLYADPSAEHPLGTDGDGFDVLSRVMYGGRISLMVGFVVVILEILLGVIMGGLAGYYGKWVDNLIMRLVDIFYCLPMMPIMIILGALMDALRMDTYIRLMIMMAALGIMGWAGIARLVRGQILSLREQEFMVATEATGIRVKDRIFRHLVPNVMPQLIVIATLNIGSIIITESTLSFLGLGVKHPLATWGTIINSVSSATMMQEYPFIWIPVGLLICLTVIAFNFVGDGLRDAYDPKAKN</sequence>
<organism evidence="9 10">
    <name type="scientific">Candidatus Scatomorpha intestinavium</name>
    <dbReference type="NCBI Taxonomy" id="2840922"/>
    <lineage>
        <taxon>Bacteria</taxon>
        <taxon>Bacillati</taxon>
        <taxon>Bacillota</taxon>
        <taxon>Clostridia</taxon>
        <taxon>Eubacteriales</taxon>
        <taxon>Candidatus Scatomorpha</taxon>
    </lineage>
</organism>
<reference evidence="9" key="1">
    <citation type="submission" date="2020-10" db="EMBL/GenBank/DDBJ databases">
        <authorList>
            <person name="Gilroy R."/>
        </authorList>
    </citation>
    <scope>NUCLEOTIDE SEQUENCE</scope>
    <source>
        <strain evidence="9">ChiBcolR7-354</strain>
    </source>
</reference>
<evidence type="ECO:0000256" key="2">
    <source>
        <dbReference type="ARBA" id="ARBA00022448"/>
    </source>
</evidence>
<keyword evidence="2 7" id="KW-0813">Transport</keyword>
<feature type="domain" description="ABC transmembrane type-1" evidence="8">
    <location>
        <begin position="502"/>
        <end position="700"/>
    </location>
</feature>
<evidence type="ECO:0000313" key="9">
    <source>
        <dbReference type="EMBL" id="HIQ79082.1"/>
    </source>
</evidence>
<dbReference type="GO" id="GO:0005886">
    <property type="term" value="C:plasma membrane"/>
    <property type="evidence" value="ECO:0007669"/>
    <property type="project" value="UniProtKB-SubCell"/>
</dbReference>
<feature type="transmembrane region" description="Helical" evidence="7">
    <location>
        <begin position="55"/>
        <end position="77"/>
    </location>
</feature>
<evidence type="ECO:0000313" key="10">
    <source>
        <dbReference type="Proteomes" id="UP000824262"/>
    </source>
</evidence>
<dbReference type="InterPro" id="IPR000515">
    <property type="entry name" value="MetI-like"/>
</dbReference>
<comment type="subcellular location">
    <subcellularLocation>
        <location evidence="1 7">Cell membrane</location>
        <topology evidence="1 7">Multi-pass membrane protein</topology>
    </subcellularLocation>
</comment>
<feature type="transmembrane region" description="Helical" evidence="7">
    <location>
        <begin position="572"/>
        <end position="591"/>
    </location>
</feature>
<evidence type="ECO:0000256" key="6">
    <source>
        <dbReference type="ARBA" id="ARBA00023136"/>
    </source>
</evidence>
<dbReference type="Pfam" id="PF12911">
    <property type="entry name" value="OppC_N"/>
    <property type="match status" value="1"/>
</dbReference>
<evidence type="ECO:0000256" key="1">
    <source>
        <dbReference type="ARBA" id="ARBA00004651"/>
    </source>
</evidence>
<gene>
    <name evidence="9" type="ORF">IAB77_07475</name>
</gene>
<keyword evidence="4 7" id="KW-0812">Transmembrane</keyword>